<comment type="caution">
    <text evidence="2">The sequence shown here is derived from an EMBL/GenBank/DDBJ whole genome shotgun (WGS) entry which is preliminary data.</text>
</comment>
<organism evidence="2 3">
    <name type="scientific">Nonomuraea rhodomycinica</name>
    <dbReference type="NCBI Taxonomy" id="1712872"/>
    <lineage>
        <taxon>Bacteria</taxon>
        <taxon>Bacillati</taxon>
        <taxon>Actinomycetota</taxon>
        <taxon>Actinomycetes</taxon>
        <taxon>Streptosporangiales</taxon>
        <taxon>Streptosporangiaceae</taxon>
        <taxon>Nonomuraea</taxon>
    </lineage>
</organism>
<keyword evidence="3" id="KW-1185">Reference proteome</keyword>
<dbReference type="InterPro" id="IPR039422">
    <property type="entry name" value="MarR/SlyA-like"/>
</dbReference>
<dbReference type="Proteomes" id="UP000546126">
    <property type="component" value="Unassembled WGS sequence"/>
</dbReference>
<evidence type="ECO:0000313" key="2">
    <source>
        <dbReference type="EMBL" id="NUW40884.1"/>
    </source>
</evidence>
<accession>A0A7Y6IPU5</accession>
<dbReference type="Gene3D" id="1.10.10.10">
    <property type="entry name" value="Winged helix-like DNA-binding domain superfamily/Winged helix DNA-binding domain"/>
    <property type="match status" value="1"/>
</dbReference>
<dbReference type="InterPro" id="IPR036390">
    <property type="entry name" value="WH_DNA-bd_sf"/>
</dbReference>
<proteinExistence type="predicted"/>
<dbReference type="EMBL" id="JABWGO010000002">
    <property type="protein sequence ID" value="NUW40884.1"/>
    <property type="molecule type" value="Genomic_DNA"/>
</dbReference>
<reference evidence="2 3" key="1">
    <citation type="submission" date="2020-06" db="EMBL/GenBank/DDBJ databases">
        <authorList>
            <person name="Chanama M."/>
        </authorList>
    </citation>
    <scope>NUCLEOTIDE SEQUENCE [LARGE SCALE GENOMIC DNA]</scope>
    <source>
        <strain evidence="2 3">TBRC6557</strain>
    </source>
</reference>
<dbReference type="GO" id="GO:0006950">
    <property type="term" value="P:response to stress"/>
    <property type="evidence" value="ECO:0007669"/>
    <property type="project" value="TreeGrafter"/>
</dbReference>
<dbReference type="GO" id="GO:0003700">
    <property type="term" value="F:DNA-binding transcription factor activity"/>
    <property type="evidence" value="ECO:0007669"/>
    <property type="project" value="InterPro"/>
</dbReference>
<dbReference type="SMART" id="SM00347">
    <property type="entry name" value="HTH_MARR"/>
    <property type="match status" value="1"/>
</dbReference>
<dbReference type="PRINTS" id="PR00598">
    <property type="entry name" value="HTHMARR"/>
</dbReference>
<dbReference type="AlphaFoldDB" id="A0A7Y6IPU5"/>
<evidence type="ECO:0000313" key="3">
    <source>
        <dbReference type="Proteomes" id="UP000546126"/>
    </source>
</evidence>
<dbReference type="InterPro" id="IPR000835">
    <property type="entry name" value="HTH_MarR-typ"/>
</dbReference>
<dbReference type="Pfam" id="PF12802">
    <property type="entry name" value="MarR_2"/>
    <property type="match status" value="1"/>
</dbReference>
<evidence type="ECO:0000259" key="1">
    <source>
        <dbReference type="PROSITE" id="PS50995"/>
    </source>
</evidence>
<dbReference type="PANTHER" id="PTHR33164:SF104">
    <property type="entry name" value="TRANSCRIPTIONAL REGULATORY PROTEIN"/>
    <property type="match status" value="1"/>
</dbReference>
<dbReference type="PROSITE" id="PS50995">
    <property type="entry name" value="HTH_MARR_2"/>
    <property type="match status" value="1"/>
</dbReference>
<name>A0A7Y6IPU5_9ACTN</name>
<gene>
    <name evidence="2" type="ORF">HT134_12130</name>
</gene>
<dbReference type="SUPFAM" id="SSF46785">
    <property type="entry name" value="Winged helix' DNA-binding domain"/>
    <property type="match status" value="1"/>
</dbReference>
<feature type="domain" description="HTH marR-type" evidence="1">
    <location>
        <begin position="19"/>
        <end position="164"/>
    </location>
</feature>
<dbReference type="RefSeq" id="WP_175600465.1">
    <property type="nucleotide sequence ID" value="NZ_JABWGO010000002.1"/>
</dbReference>
<protein>
    <submittedName>
        <fullName evidence="2">MarR family transcriptional regulator</fullName>
    </submittedName>
</protein>
<dbReference type="InterPro" id="IPR036388">
    <property type="entry name" value="WH-like_DNA-bd_sf"/>
</dbReference>
<dbReference type="PANTHER" id="PTHR33164">
    <property type="entry name" value="TRANSCRIPTIONAL REGULATOR, MARR FAMILY"/>
    <property type="match status" value="1"/>
</dbReference>
<sequence length="168" mass="18232">MTNDEVDGLVPRWRDSGMSSDLIAGLELSKRTSRLDMLFQEAVKAELAGLGLTYAEFDILAALARAEPEHAMKPSELAKSLFLTSGGTSNVLQRLTAAGYVERAADPGDARSRWVRLTPEGLKVAETALTLAGKANREVMAGVPEETVRRAADALREILVALGRRRIR</sequence>